<protein>
    <submittedName>
        <fullName evidence="2">Uncharacterized protein</fullName>
    </submittedName>
</protein>
<dbReference type="EMBL" id="CAXAMN010001914">
    <property type="protein sequence ID" value="CAK8996906.1"/>
    <property type="molecule type" value="Genomic_DNA"/>
</dbReference>
<reference evidence="2 3" key="1">
    <citation type="submission" date="2024-02" db="EMBL/GenBank/DDBJ databases">
        <authorList>
            <person name="Chen Y."/>
            <person name="Shah S."/>
            <person name="Dougan E. K."/>
            <person name="Thang M."/>
            <person name="Chan C."/>
        </authorList>
    </citation>
    <scope>NUCLEOTIDE SEQUENCE [LARGE SCALE GENOMIC DNA]</scope>
</reference>
<feature type="non-terminal residue" evidence="2">
    <location>
        <position position="1"/>
    </location>
</feature>
<evidence type="ECO:0000256" key="1">
    <source>
        <dbReference type="SAM" id="MobiDB-lite"/>
    </source>
</evidence>
<comment type="caution">
    <text evidence="2">The sequence shown here is derived from an EMBL/GenBank/DDBJ whole genome shotgun (WGS) entry which is preliminary data.</text>
</comment>
<dbReference type="Proteomes" id="UP001642484">
    <property type="component" value="Unassembled WGS sequence"/>
</dbReference>
<feature type="region of interest" description="Disordered" evidence="1">
    <location>
        <begin position="211"/>
        <end position="231"/>
    </location>
</feature>
<evidence type="ECO:0000313" key="3">
    <source>
        <dbReference type="Proteomes" id="UP001642484"/>
    </source>
</evidence>
<gene>
    <name evidence="2" type="ORF">CCMP2556_LOCUS4652</name>
</gene>
<accession>A0ABP0I4K2</accession>
<proteinExistence type="predicted"/>
<feature type="non-terminal residue" evidence="2">
    <location>
        <position position="231"/>
    </location>
</feature>
<evidence type="ECO:0000313" key="2">
    <source>
        <dbReference type="EMBL" id="CAK8996906.1"/>
    </source>
</evidence>
<name>A0ABP0I4K2_9DINO</name>
<organism evidence="2 3">
    <name type="scientific">Durusdinium trenchii</name>
    <dbReference type="NCBI Taxonomy" id="1381693"/>
    <lineage>
        <taxon>Eukaryota</taxon>
        <taxon>Sar</taxon>
        <taxon>Alveolata</taxon>
        <taxon>Dinophyceae</taxon>
        <taxon>Suessiales</taxon>
        <taxon>Symbiodiniaceae</taxon>
        <taxon>Durusdinium</taxon>
    </lineage>
</organism>
<sequence length="231" mass="26565">GLKRLGYLTEMDAPFPTTKSLALFFHVNELKDSLRLYPWSLGAFEALPFLPTGRPLGALRLNFYEAVSGHKRAANPWHVEEITPGLAARVLKWLGYEVDDLEAFWRRNRKALRSNLKKSKLEVLAPEAAEEKLDFLDAVFSDASVRQQWRRPPEEAEIQLWLSRNRYLKARASQAEVQEALRRLLEEKGLSAPRSYAMMLCLGQEAIMSRGRKDPLSREPDPKRTSCEREK</sequence>
<keyword evidence="3" id="KW-1185">Reference proteome</keyword>